<accession>A0ABQ2N4A4</accession>
<evidence type="ECO:0000313" key="2">
    <source>
        <dbReference type="EMBL" id="GGO84035.1"/>
    </source>
</evidence>
<evidence type="ECO:0000313" key="3">
    <source>
        <dbReference type="Proteomes" id="UP000655410"/>
    </source>
</evidence>
<keyword evidence="1" id="KW-0812">Transmembrane</keyword>
<dbReference type="EMBL" id="BMNI01000001">
    <property type="protein sequence ID" value="GGO84035.1"/>
    <property type="molecule type" value="Genomic_DNA"/>
</dbReference>
<organism evidence="2 3">
    <name type="scientific">Nocardioides phosphati</name>
    <dbReference type="NCBI Taxonomy" id="1867775"/>
    <lineage>
        <taxon>Bacteria</taxon>
        <taxon>Bacillati</taxon>
        <taxon>Actinomycetota</taxon>
        <taxon>Actinomycetes</taxon>
        <taxon>Propionibacteriales</taxon>
        <taxon>Nocardioidaceae</taxon>
        <taxon>Nocardioides</taxon>
    </lineage>
</organism>
<protein>
    <recommendedName>
        <fullName evidence="4">YtxH domain-containing protein</fullName>
    </recommendedName>
</protein>
<keyword evidence="1" id="KW-1133">Transmembrane helix</keyword>
<evidence type="ECO:0008006" key="4">
    <source>
        <dbReference type="Google" id="ProtNLM"/>
    </source>
</evidence>
<dbReference type="Proteomes" id="UP000655410">
    <property type="component" value="Unassembled WGS sequence"/>
</dbReference>
<reference evidence="3" key="1">
    <citation type="journal article" date="2019" name="Int. J. Syst. Evol. Microbiol.">
        <title>The Global Catalogue of Microorganisms (GCM) 10K type strain sequencing project: providing services to taxonomists for standard genome sequencing and annotation.</title>
        <authorList>
            <consortium name="The Broad Institute Genomics Platform"/>
            <consortium name="The Broad Institute Genome Sequencing Center for Infectious Disease"/>
            <person name="Wu L."/>
            <person name="Ma J."/>
        </authorList>
    </citation>
    <scope>NUCLEOTIDE SEQUENCE [LARGE SCALE GENOMIC DNA]</scope>
    <source>
        <strain evidence="3">CGMCC 4.7371</strain>
    </source>
</reference>
<proteinExistence type="predicted"/>
<feature type="transmembrane region" description="Helical" evidence="1">
    <location>
        <begin position="113"/>
        <end position="133"/>
    </location>
</feature>
<comment type="caution">
    <text evidence="2">The sequence shown here is derived from an EMBL/GenBank/DDBJ whole genome shotgun (WGS) entry which is preliminary data.</text>
</comment>
<sequence>MELYAAVEAARPQVQLLATHLRVEQQRGQVVDDEGHGDVVDRCVRDRADRAVGQCAAAEEQQVTGADEACGLVDLEHAASLPACASPRAGCAWWRAGLRRSAPRGAYADGVKVWKWIGLAGIFGIASGGVVIARQERVRRAYTPDEVRSRLHQRLAEAQRGG</sequence>
<keyword evidence="3" id="KW-1185">Reference proteome</keyword>
<keyword evidence="1" id="KW-0472">Membrane</keyword>
<evidence type="ECO:0000256" key="1">
    <source>
        <dbReference type="SAM" id="Phobius"/>
    </source>
</evidence>
<gene>
    <name evidence="2" type="ORF">GCM10011584_00640</name>
</gene>
<name>A0ABQ2N4A4_9ACTN</name>